<protein>
    <submittedName>
        <fullName evidence="1">Uncharacterized protein</fullName>
    </submittedName>
</protein>
<gene>
    <name evidence="1" type="ORF">DW099_03030</name>
</gene>
<accession>A0A415E6Z8</accession>
<keyword evidence="2" id="KW-1185">Reference proteome</keyword>
<dbReference type="AlphaFoldDB" id="A0A415E6Z8"/>
<organism evidence="1 2">
    <name type="scientific">Emergencia timonensis</name>
    <dbReference type="NCBI Taxonomy" id="1776384"/>
    <lineage>
        <taxon>Bacteria</taxon>
        <taxon>Bacillati</taxon>
        <taxon>Bacillota</taxon>
        <taxon>Clostridia</taxon>
        <taxon>Peptostreptococcales</taxon>
        <taxon>Anaerovoracaceae</taxon>
        <taxon>Emergencia</taxon>
    </lineage>
</organism>
<comment type="caution">
    <text evidence="1">The sequence shown here is derived from an EMBL/GenBank/DDBJ whole genome shotgun (WGS) entry which is preliminary data.</text>
</comment>
<dbReference type="EMBL" id="QRMS01000001">
    <property type="protein sequence ID" value="RHJ89562.1"/>
    <property type="molecule type" value="Genomic_DNA"/>
</dbReference>
<dbReference type="Pfam" id="PF19553">
    <property type="entry name" value="DUF6076"/>
    <property type="match status" value="1"/>
</dbReference>
<dbReference type="RefSeq" id="WP_118333666.1">
    <property type="nucleotide sequence ID" value="NZ_AP025567.1"/>
</dbReference>
<reference evidence="1 2" key="1">
    <citation type="submission" date="2018-08" db="EMBL/GenBank/DDBJ databases">
        <title>A genome reference for cultivated species of the human gut microbiota.</title>
        <authorList>
            <person name="Zou Y."/>
            <person name="Xue W."/>
            <person name="Luo G."/>
        </authorList>
    </citation>
    <scope>NUCLEOTIDE SEQUENCE [LARGE SCALE GENOMIC DNA]</scope>
    <source>
        <strain evidence="1 2">AM07-24</strain>
    </source>
</reference>
<sequence>MEHDFNKYIENILLPQNVKLSTNASMPILSRTNDVIFEFQTNRLKLSKFYPIEHSEFKDIENYNGYIMDYFEAEIHDILAPFNDIITENDKLIERESIYECDQEVLDVYGIKSIAMFLSSKPPFSHEHDFYKNLIDTHFADYFTSLHTSYKLTKKSYEGMIEALGIDISVVENEFEKFNNIFDNSISYHCNSVIDVTLATLDFITMKGLRLSKCPHCGKFFIAESPNEKYCNNSSPIYSNKTCKQAVKYMKMLDKQKEDKFRLEKKEAKKVYNRLRSRAMRGKDEKSISKLTERYNTFTIEKDEKLEELSHGIITSQEFFEWLSLQD</sequence>
<proteinExistence type="predicted"/>
<dbReference type="OrthoDB" id="1747893at2"/>
<dbReference type="InterPro" id="IPR045722">
    <property type="entry name" value="DUF6076"/>
</dbReference>
<name>A0A415E6Z8_9FIRM</name>
<dbReference type="Proteomes" id="UP000284841">
    <property type="component" value="Unassembled WGS sequence"/>
</dbReference>
<evidence type="ECO:0000313" key="2">
    <source>
        <dbReference type="Proteomes" id="UP000284841"/>
    </source>
</evidence>
<evidence type="ECO:0000313" key="1">
    <source>
        <dbReference type="EMBL" id="RHJ89562.1"/>
    </source>
</evidence>